<evidence type="ECO:0000313" key="10">
    <source>
        <dbReference type="Proteomes" id="UP000077628"/>
    </source>
</evidence>
<evidence type="ECO:0000256" key="3">
    <source>
        <dbReference type="ARBA" id="ARBA00014754"/>
    </source>
</evidence>
<evidence type="ECO:0000256" key="7">
    <source>
        <dbReference type="RuleBase" id="RU362063"/>
    </source>
</evidence>
<feature type="chain" id="PRO_5007949248" description="Flagella basal body P-ring formation protein FlgA" evidence="7">
    <location>
        <begin position="18"/>
        <end position="227"/>
    </location>
</feature>
<evidence type="ECO:0000259" key="8">
    <source>
        <dbReference type="SMART" id="SM00858"/>
    </source>
</evidence>
<keyword evidence="9" id="KW-0969">Cilium</keyword>
<dbReference type="InterPro" id="IPR039246">
    <property type="entry name" value="Flagellar_FlgA"/>
</dbReference>
<dbReference type="SMART" id="SM00858">
    <property type="entry name" value="SAF"/>
    <property type="match status" value="1"/>
</dbReference>
<dbReference type="CDD" id="cd11614">
    <property type="entry name" value="SAF_CpaB_FlgA_like"/>
    <property type="match status" value="1"/>
</dbReference>
<feature type="domain" description="SAF" evidence="8">
    <location>
        <begin position="102"/>
        <end position="164"/>
    </location>
</feature>
<keyword evidence="4 7" id="KW-0732">Signal</keyword>
<dbReference type="GO" id="GO:0044780">
    <property type="term" value="P:bacterial-type flagellum assembly"/>
    <property type="evidence" value="ECO:0007669"/>
    <property type="project" value="InterPro"/>
</dbReference>
<dbReference type="NCBIfam" id="TIGR03170">
    <property type="entry name" value="flgA_cterm"/>
    <property type="match status" value="1"/>
</dbReference>
<name>A0A177PFJ7_9GAMM</name>
<dbReference type="InterPro" id="IPR013974">
    <property type="entry name" value="SAF"/>
</dbReference>
<dbReference type="Pfam" id="PF13144">
    <property type="entry name" value="ChapFlgA"/>
    <property type="match status" value="1"/>
</dbReference>
<dbReference type="InterPro" id="IPR041231">
    <property type="entry name" value="FlgA_N"/>
</dbReference>
<dbReference type="InterPro" id="IPR017585">
    <property type="entry name" value="SAF_FlgA"/>
</dbReference>
<protein>
    <recommendedName>
        <fullName evidence="3 7">Flagella basal body P-ring formation protein FlgA</fullName>
    </recommendedName>
</protein>
<dbReference type="RefSeq" id="WP_064023951.1">
    <property type="nucleotide sequence ID" value="NZ_LUUK01000005.1"/>
</dbReference>
<dbReference type="EMBL" id="LUUK01000005">
    <property type="protein sequence ID" value="OAI29108.1"/>
    <property type="molecule type" value="Genomic_DNA"/>
</dbReference>
<dbReference type="Gene3D" id="2.30.30.760">
    <property type="match status" value="1"/>
</dbReference>
<dbReference type="PANTHER" id="PTHR36307:SF1">
    <property type="entry name" value="FLAGELLA BASAL BODY P-RING FORMATION PROTEIN FLGA"/>
    <property type="match status" value="1"/>
</dbReference>
<keyword evidence="7" id="KW-1005">Bacterial flagellum biogenesis</keyword>
<evidence type="ECO:0000256" key="1">
    <source>
        <dbReference type="ARBA" id="ARBA00004418"/>
    </source>
</evidence>
<accession>A0A177PFJ7</accession>
<dbReference type="Pfam" id="PF17656">
    <property type="entry name" value="ChapFlgA_N"/>
    <property type="match status" value="1"/>
</dbReference>
<gene>
    <name evidence="9" type="ORF">A1355_16985</name>
</gene>
<sequence length="227" mass="24457">MKALAIASLLVAGQVAAASTQPVQEIRDSVTQFVGAALEPGGRYEVVVAQIDPRLQLPMCAQPLQAFAQSGEIKPGRNTVGVRCQADKGWTVYSVAMVKAFKQVAILNKSLRRNDVIRAEYLNFEIRDAGMMQAGYVTDASQVVDKQAVRNIPAGSVLNRQHYAEPTLVRRGERVNIQSGKFGMLITAMGTALNDGTEGQRISVKNLSSQRVIQAVVVGSGQVTVNF</sequence>
<keyword evidence="5 7" id="KW-0574">Periplasm</keyword>
<comment type="function">
    <text evidence="6 7">Involved in the assembly process of the P-ring formation. It may associate with FlgF on the rod constituting a structure essential for the P-ring assembly or may act as a modulator protein for the P-ring assembly.</text>
</comment>
<organism evidence="9 10">
    <name type="scientific">Methylomonas koyamae</name>
    <dbReference type="NCBI Taxonomy" id="702114"/>
    <lineage>
        <taxon>Bacteria</taxon>
        <taxon>Pseudomonadati</taxon>
        <taxon>Pseudomonadota</taxon>
        <taxon>Gammaproteobacteria</taxon>
        <taxon>Methylococcales</taxon>
        <taxon>Methylococcaceae</taxon>
        <taxon>Methylomonas</taxon>
    </lineage>
</organism>
<proteinExistence type="inferred from homology"/>
<dbReference type="OrthoDB" id="1669037at2"/>
<dbReference type="STRING" id="702114.A1355_16985"/>
<keyword evidence="9" id="KW-0966">Cell projection</keyword>
<comment type="similarity">
    <text evidence="2 7">Belongs to the FlgA family.</text>
</comment>
<comment type="subcellular location">
    <subcellularLocation>
        <location evidence="1 7">Periplasm</location>
    </subcellularLocation>
</comment>
<evidence type="ECO:0000256" key="5">
    <source>
        <dbReference type="ARBA" id="ARBA00022764"/>
    </source>
</evidence>
<reference evidence="10" key="1">
    <citation type="submission" date="2016-03" db="EMBL/GenBank/DDBJ databases">
        <authorList>
            <person name="Heylen K."/>
            <person name="De Vos P."/>
            <person name="Vekeman B."/>
        </authorList>
    </citation>
    <scope>NUCLEOTIDE SEQUENCE [LARGE SCALE GENOMIC DNA]</scope>
    <source>
        <strain evidence="10">R-45383</strain>
    </source>
</reference>
<evidence type="ECO:0000256" key="6">
    <source>
        <dbReference type="ARBA" id="ARBA00025643"/>
    </source>
</evidence>
<feature type="signal peptide" evidence="7">
    <location>
        <begin position="1"/>
        <end position="17"/>
    </location>
</feature>
<keyword evidence="10" id="KW-1185">Reference proteome</keyword>
<evidence type="ECO:0000256" key="4">
    <source>
        <dbReference type="ARBA" id="ARBA00022729"/>
    </source>
</evidence>
<dbReference type="Proteomes" id="UP000077628">
    <property type="component" value="Unassembled WGS sequence"/>
</dbReference>
<evidence type="ECO:0000256" key="2">
    <source>
        <dbReference type="ARBA" id="ARBA00010474"/>
    </source>
</evidence>
<dbReference type="AlphaFoldDB" id="A0A177PFJ7"/>
<keyword evidence="9" id="KW-0282">Flagellum</keyword>
<evidence type="ECO:0000313" key="9">
    <source>
        <dbReference type="EMBL" id="OAI29108.1"/>
    </source>
</evidence>
<comment type="caution">
    <text evidence="9">The sequence shown here is derived from an EMBL/GenBank/DDBJ whole genome shotgun (WGS) entry which is preliminary data.</text>
</comment>
<dbReference type="PANTHER" id="PTHR36307">
    <property type="entry name" value="FLAGELLA BASAL BODY P-RING FORMATION PROTEIN FLGA"/>
    <property type="match status" value="1"/>
</dbReference>
<dbReference type="Gene3D" id="3.90.1210.10">
    <property type="entry name" value="Antifreeze-like/N-acetylneuraminic acid synthase C-terminal domain"/>
    <property type="match status" value="1"/>
</dbReference>
<dbReference type="GO" id="GO:0042597">
    <property type="term" value="C:periplasmic space"/>
    <property type="evidence" value="ECO:0007669"/>
    <property type="project" value="UniProtKB-SubCell"/>
</dbReference>